<dbReference type="EMBL" id="JACHGY010000001">
    <property type="protein sequence ID" value="MBB6429356.1"/>
    <property type="molecule type" value="Genomic_DNA"/>
</dbReference>
<dbReference type="InterPro" id="IPR027417">
    <property type="entry name" value="P-loop_NTPase"/>
</dbReference>
<dbReference type="AlphaFoldDB" id="A0A7X0H4Y2"/>
<sequence>MNLDTLLAAMAEHQASDLHLQVGSPPMVRLNGKLVALQLDPLTDESLTQLVEPILDDGQKERFEEDRAVDLSYAVEGLARFRVAVFHEKSHPAATIRRITSDVPTVESLNLPPVVEEIALIERGLVLVTGTTGSGKSSTLAAMMNYLNHNRSNRIITIEDPIEFVHEPKKSLVAQREVGPDASSFLASLREALRQDPDVILIGELRDHTTMATALQAADTGHAVYSTVHTTTAAQTVQRLIALFPPAERDLLLVQLATNLEAVISQRLARTVDGKGRVPVVEVLRSNSAVRKFIHEGRAADLNEIIEHRENGMQTFDQHLLELYTAKTISGTEALRLASNPEAVSMGMRSARFKMV</sequence>
<organism evidence="3 4">
    <name type="scientific">Algisphaera agarilytica</name>
    <dbReference type="NCBI Taxonomy" id="1385975"/>
    <lineage>
        <taxon>Bacteria</taxon>
        <taxon>Pseudomonadati</taxon>
        <taxon>Planctomycetota</taxon>
        <taxon>Phycisphaerae</taxon>
        <taxon>Phycisphaerales</taxon>
        <taxon>Phycisphaeraceae</taxon>
        <taxon>Algisphaera</taxon>
    </lineage>
</organism>
<proteinExistence type="inferred from homology"/>
<dbReference type="NCBIfam" id="TIGR01420">
    <property type="entry name" value="pilT_fam"/>
    <property type="match status" value="1"/>
</dbReference>
<feature type="domain" description="Bacterial type II secretion system protein E" evidence="2">
    <location>
        <begin position="193"/>
        <end position="207"/>
    </location>
</feature>
<dbReference type="Gene3D" id="3.40.50.300">
    <property type="entry name" value="P-loop containing nucleotide triphosphate hydrolases"/>
    <property type="match status" value="1"/>
</dbReference>
<dbReference type="Proteomes" id="UP000541810">
    <property type="component" value="Unassembled WGS sequence"/>
</dbReference>
<dbReference type="PROSITE" id="PS00662">
    <property type="entry name" value="T2SP_E"/>
    <property type="match status" value="1"/>
</dbReference>
<dbReference type="PANTHER" id="PTHR30486">
    <property type="entry name" value="TWITCHING MOTILITY PROTEIN PILT"/>
    <property type="match status" value="1"/>
</dbReference>
<reference evidence="3 4" key="1">
    <citation type="submission" date="2020-08" db="EMBL/GenBank/DDBJ databases">
        <title>Genomic Encyclopedia of Type Strains, Phase IV (KMG-IV): sequencing the most valuable type-strain genomes for metagenomic binning, comparative biology and taxonomic classification.</title>
        <authorList>
            <person name="Goeker M."/>
        </authorList>
    </citation>
    <scope>NUCLEOTIDE SEQUENCE [LARGE SCALE GENOMIC DNA]</scope>
    <source>
        <strain evidence="3 4">DSM 103725</strain>
    </source>
</reference>
<dbReference type="InterPro" id="IPR001482">
    <property type="entry name" value="T2SS/T4SS_dom"/>
</dbReference>
<dbReference type="GO" id="GO:0016887">
    <property type="term" value="F:ATP hydrolysis activity"/>
    <property type="evidence" value="ECO:0007669"/>
    <property type="project" value="InterPro"/>
</dbReference>
<comment type="similarity">
    <text evidence="1">Belongs to the GSP E family.</text>
</comment>
<protein>
    <submittedName>
        <fullName evidence="3">Twitching motility protein PilT</fullName>
    </submittedName>
</protein>
<dbReference type="SMART" id="SM00382">
    <property type="entry name" value="AAA"/>
    <property type="match status" value="1"/>
</dbReference>
<evidence type="ECO:0000313" key="4">
    <source>
        <dbReference type="Proteomes" id="UP000541810"/>
    </source>
</evidence>
<dbReference type="Pfam" id="PF00437">
    <property type="entry name" value="T2SSE"/>
    <property type="match status" value="1"/>
</dbReference>
<dbReference type="CDD" id="cd01131">
    <property type="entry name" value="PilT"/>
    <property type="match status" value="1"/>
</dbReference>
<comment type="caution">
    <text evidence="3">The sequence shown here is derived from an EMBL/GenBank/DDBJ whole genome shotgun (WGS) entry which is preliminary data.</text>
</comment>
<evidence type="ECO:0000256" key="1">
    <source>
        <dbReference type="ARBA" id="ARBA00006611"/>
    </source>
</evidence>
<dbReference type="GO" id="GO:0005524">
    <property type="term" value="F:ATP binding"/>
    <property type="evidence" value="ECO:0007669"/>
    <property type="project" value="InterPro"/>
</dbReference>
<dbReference type="InterPro" id="IPR050921">
    <property type="entry name" value="T4SS_GSP_E_ATPase"/>
</dbReference>
<dbReference type="SUPFAM" id="SSF52540">
    <property type="entry name" value="P-loop containing nucleoside triphosphate hydrolases"/>
    <property type="match status" value="1"/>
</dbReference>
<dbReference type="InterPro" id="IPR003593">
    <property type="entry name" value="AAA+_ATPase"/>
</dbReference>
<accession>A0A7X0H4Y2</accession>
<dbReference type="InterPro" id="IPR006321">
    <property type="entry name" value="PilT/PilU"/>
</dbReference>
<evidence type="ECO:0000313" key="3">
    <source>
        <dbReference type="EMBL" id="MBB6429356.1"/>
    </source>
</evidence>
<dbReference type="RefSeq" id="WP_184676940.1">
    <property type="nucleotide sequence ID" value="NZ_JACHGY010000001.1"/>
</dbReference>
<name>A0A7X0H4Y2_9BACT</name>
<keyword evidence="4" id="KW-1185">Reference proteome</keyword>
<evidence type="ECO:0000259" key="2">
    <source>
        <dbReference type="PROSITE" id="PS00662"/>
    </source>
</evidence>
<gene>
    <name evidence="3" type="ORF">HNQ40_001162</name>
</gene>
<dbReference type="PANTHER" id="PTHR30486:SF12">
    <property type="entry name" value="TYPE IV PILUS ATPASE PILU"/>
    <property type="match status" value="1"/>
</dbReference>
<dbReference type="Gene3D" id="3.30.450.90">
    <property type="match status" value="1"/>
</dbReference>